<evidence type="ECO:0000313" key="2">
    <source>
        <dbReference type="WBParaSite" id="GPUH_0002501101-mRNA-1"/>
    </source>
</evidence>
<organism evidence="2">
    <name type="scientific">Gongylonema pulchrum</name>
    <dbReference type="NCBI Taxonomy" id="637853"/>
    <lineage>
        <taxon>Eukaryota</taxon>
        <taxon>Metazoa</taxon>
        <taxon>Ecdysozoa</taxon>
        <taxon>Nematoda</taxon>
        <taxon>Chromadorea</taxon>
        <taxon>Rhabditida</taxon>
        <taxon>Spirurina</taxon>
        <taxon>Spiruromorpha</taxon>
        <taxon>Spiruroidea</taxon>
        <taxon>Gongylonematidae</taxon>
        <taxon>Gongylonema</taxon>
    </lineage>
</organism>
<feature type="region of interest" description="Disordered" evidence="1">
    <location>
        <begin position="1"/>
        <end position="20"/>
    </location>
</feature>
<dbReference type="WBParaSite" id="GPUH_0002501101-mRNA-1">
    <property type="protein sequence ID" value="GPUH_0002501101-mRNA-1"/>
    <property type="gene ID" value="GPUH_0002501101"/>
</dbReference>
<protein>
    <submittedName>
        <fullName evidence="2">FH2 domain-containing protein</fullName>
    </submittedName>
</protein>
<name>A0A183EVJ0_9BILA</name>
<evidence type="ECO:0000256" key="1">
    <source>
        <dbReference type="SAM" id="MobiDB-lite"/>
    </source>
</evidence>
<accession>A0A183EVJ0</accession>
<sequence length="90" mass="10090">LNRDIASPPDAPAAPTGMSADPNLRLIWIEALDLRDLQDRSEQGEFLVLRKLLGIDVSFPVTLQCLIYVCFISPHSCGHKEEGRHRKYSS</sequence>
<dbReference type="AlphaFoldDB" id="A0A183EVJ0"/>
<reference evidence="2" key="1">
    <citation type="submission" date="2016-06" db="UniProtKB">
        <authorList>
            <consortium name="WormBaseParasite"/>
        </authorList>
    </citation>
    <scope>IDENTIFICATION</scope>
</reference>
<proteinExistence type="predicted"/>